<dbReference type="AlphaFoldDB" id="A0A411YJT4"/>
<evidence type="ECO:0000256" key="5">
    <source>
        <dbReference type="ARBA" id="ARBA00037900"/>
    </source>
</evidence>
<proteinExistence type="inferred from homology"/>
<name>A0A411YJT4_9ACTN</name>
<evidence type="ECO:0000259" key="9">
    <source>
        <dbReference type="Pfam" id="PF00857"/>
    </source>
</evidence>
<dbReference type="GO" id="GO:0019363">
    <property type="term" value="P:pyridine nucleotide biosynthetic process"/>
    <property type="evidence" value="ECO:0007669"/>
    <property type="project" value="UniProtKB-KW"/>
</dbReference>
<organism evidence="10 11">
    <name type="scientific">Egibacter rhizosphaerae</name>
    <dbReference type="NCBI Taxonomy" id="1670831"/>
    <lineage>
        <taxon>Bacteria</taxon>
        <taxon>Bacillati</taxon>
        <taxon>Actinomycetota</taxon>
        <taxon>Nitriliruptoria</taxon>
        <taxon>Egibacterales</taxon>
        <taxon>Egibacteraceae</taxon>
        <taxon>Egibacter</taxon>
    </lineage>
</organism>
<feature type="domain" description="Isochorismatase-like" evidence="9">
    <location>
        <begin position="8"/>
        <end position="196"/>
    </location>
</feature>
<dbReference type="Proteomes" id="UP000291469">
    <property type="component" value="Chromosome"/>
</dbReference>
<keyword evidence="2" id="KW-0662">Pyridine nucleotide biosynthesis</keyword>
<dbReference type="InterPro" id="IPR000868">
    <property type="entry name" value="Isochorismatase-like_dom"/>
</dbReference>
<dbReference type="KEGG" id="erz:ER308_19065"/>
<evidence type="ECO:0000256" key="7">
    <source>
        <dbReference type="ARBA" id="ARBA00043224"/>
    </source>
</evidence>
<keyword evidence="4" id="KW-0378">Hydrolase</keyword>
<dbReference type="Gene3D" id="3.40.50.850">
    <property type="entry name" value="Isochorismatase-like"/>
    <property type="match status" value="1"/>
</dbReference>
<keyword evidence="3" id="KW-0479">Metal-binding</keyword>
<evidence type="ECO:0000313" key="10">
    <source>
        <dbReference type="EMBL" id="QBI21461.1"/>
    </source>
</evidence>
<dbReference type="SUPFAM" id="SSF52499">
    <property type="entry name" value="Isochorismatase-like hydrolases"/>
    <property type="match status" value="1"/>
</dbReference>
<dbReference type="RefSeq" id="WP_131156453.1">
    <property type="nucleotide sequence ID" value="NZ_CP036402.1"/>
</dbReference>
<reference evidence="10 11" key="1">
    <citation type="submission" date="2019-01" db="EMBL/GenBank/DDBJ databases">
        <title>Egibacter rhizosphaerae EGI 80759T.</title>
        <authorList>
            <person name="Chen D.-D."/>
            <person name="Tian Y."/>
            <person name="Jiao J.-Y."/>
            <person name="Zhang X.-T."/>
            <person name="Zhang Y.-G."/>
            <person name="Zhang Y."/>
            <person name="Xiao M."/>
            <person name="Shu W.-S."/>
            <person name="Li W.-J."/>
        </authorList>
    </citation>
    <scope>NUCLEOTIDE SEQUENCE [LARGE SCALE GENOMIC DNA]</scope>
    <source>
        <strain evidence="10 11">EGI 80759</strain>
    </source>
</reference>
<protein>
    <recommendedName>
        <fullName evidence="6">nicotinamidase</fullName>
        <ecNumber evidence="6">3.5.1.19</ecNumber>
    </recommendedName>
    <alternativeName>
        <fullName evidence="7">Nicotinamide deamidase</fullName>
    </alternativeName>
</protein>
<evidence type="ECO:0000256" key="2">
    <source>
        <dbReference type="ARBA" id="ARBA00022642"/>
    </source>
</evidence>
<dbReference type="InterPro" id="IPR036380">
    <property type="entry name" value="Isochorismatase-like_sf"/>
</dbReference>
<dbReference type="InterPro" id="IPR052347">
    <property type="entry name" value="Isochorismatase_Nicotinamidase"/>
</dbReference>
<dbReference type="EMBL" id="CP036402">
    <property type="protein sequence ID" value="QBI21461.1"/>
    <property type="molecule type" value="Genomic_DNA"/>
</dbReference>
<dbReference type="OrthoDB" id="9791276at2"/>
<dbReference type="EC" id="3.5.1.19" evidence="6"/>
<dbReference type="PANTHER" id="PTHR11080">
    <property type="entry name" value="PYRAZINAMIDASE/NICOTINAMIDASE"/>
    <property type="match status" value="1"/>
</dbReference>
<evidence type="ECO:0000313" key="11">
    <source>
        <dbReference type="Proteomes" id="UP000291469"/>
    </source>
</evidence>
<dbReference type="GO" id="GO:0046872">
    <property type="term" value="F:metal ion binding"/>
    <property type="evidence" value="ECO:0007669"/>
    <property type="project" value="UniProtKB-KW"/>
</dbReference>
<accession>A0A411YJT4</accession>
<dbReference type="GO" id="GO:0008936">
    <property type="term" value="F:nicotinamidase activity"/>
    <property type="evidence" value="ECO:0007669"/>
    <property type="project" value="UniProtKB-EC"/>
</dbReference>
<evidence type="ECO:0000256" key="3">
    <source>
        <dbReference type="ARBA" id="ARBA00022723"/>
    </source>
</evidence>
<keyword evidence="11" id="KW-1185">Reference proteome</keyword>
<comment type="similarity">
    <text evidence="1">Belongs to the isochorismatase family.</text>
</comment>
<dbReference type="PANTHER" id="PTHR11080:SF2">
    <property type="entry name" value="LD05707P"/>
    <property type="match status" value="1"/>
</dbReference>
<gene>
    <name evidence="10" type="ORF">ER308_19065</name>
</gene>
<feature type="compositionally biased region" description="Basic and acidic residues" evidence="8">
    <location>
        <begin position="86"/>
        <end position="100"/>
    </location>
</feature>
<evidence type="ECO:0000256" key="4">
    <source>
        <dbReference type="ARBA" id="ARBA00022801"/>
    </source>
</evidence>
<feature type="region of interest" description="Disordered" evidence="8">
    <location>
        <begin position="85"/>
        <end position="125"/>
    </location>
</feature>
<evidence type="ECO:0000256" key="1">
    <source>
        <dbReference type="ARBA" id="ARBA00006336"/>
    </source>
</evidence>
<evidence type="ECO:0000256" key="6">
    <source>
        <dbReference type="ARBA" id="ARBA00039017"/>
    </source>
</evidence>
<dbReference type="Pfam" id="PF00857">
    <property type="entry name" value="Isochorismatase"/>
    <property type="match status" value="1"/>
</dbReference>
<comment type="pathway">
    <text evidence="5">Cofactor biosynthesis; nicotinate biosynthesis; nicotinate from nicotinamide: step 1/1.</text>
</comment>
<sequence length="197" mass="21338">MSRYDETTALLVVDVQNDFAHPEGNLYVPGGDAIIERINEEIEAARRAGSTVVYTQDAHPEATPHFAKDGGSWPVHCVDGTWGAELHPDLTSPREDDPVIRKGTGGEDGYSAFSVRDPESGDSDATELDRILRDRGVRRTVVLGLAQDVCVKDTTLDARRLGYETELVADATRPVDLQPGDGDRALEAAREAGAVVR</sequence>
<evidence type="ECO:0000256" key="8">
    <source>
        <dbReference type="SAM" id="MobiDB-lite"/>
    </source>
</evidence>